<dbReference type="Gene3D" id="3.20.20.100">
    <property type="entry name" value="NADP-dependent oxidoreductase domain"/>
    <property type="match status" value="1"/>
</dbReference>
<dbReference type="InterPro" id="IPR023210">
    <property type="entry name" value="NADP_OxRdtase_dom"/>
</dbReference>
<feature type="domain" description="NADP-dependent oxidoreductase" evidence="2">
    <location>
        <begin position="15"/>
        <end position="330"/>
    </location>
</feature>
<protein>
    <submittedName>
        <fullName evidence="3">Predicted oxidoreductase</fullName>
    </submittedName>
</protein>
<organism evidence="3 4">
    <name type="scientific">Halogranum amylolyticum</name>
    <dbReference type="NCBI Taxonomy" id="660520"/>
    <lineage>
        <taxon>Archaea</taxon>
        <taxon>Methanobacteriati</taxon>
        <taxon>Methanobacteriota</taxon>
        <taxon>Stenosarchaea group</taxon>
        <taxon>Halobacteria</taxon>
        <taxon>Halobacteriales</taxon>
        <taxon>Haloferacaceae</taxon>
    </lineage>
</organism>
<evidence type="ECO:0000313" key="3">
    <source>
        <dbReference type="EMBL" id="SEO96427.1"/>
    </source>
</evidence>
<reference evidence="4" key="1">
    <citation type="submission" date="2016-10" db="EMBL/GenBank/DDBJ databases">
        <authorList>
            <person name="Varghese N."/>
            <person name="Submissions S."/>
        </authorList>
    </citation>
    <scope>NUCLEOTIDE SEQUENCE [LARGE SCALE GENOMIC DNA]</scope>
    <source>
        <strain evidence="4">CGMCC 1.10121</strain>
    </source>
</reference>
<dbReference type="Proteomes" id="UP000199126">
    <property type="component" value="Unassembled WGS sequence"/>
</dbReference>
<dbReference type="PANTHER" id="PTHR43364:SF4">
    <property type="entry name" value="NAD(P)-LINKED OXIDOREDUCTASE SUPERFAMILY PROTEIN"/>
    <property type="match status" value="1"/>
</dbReference>
<evidence type="ECO:0000313" key="4">
    <source>
        <dbReference type="Proteomes" id="UP000199126"/>
    </source>
</evidence>
<dbReference type="PANTHER" id="PTHR43364">
    <property type="entry name" value="NADH-SPECIFIC METHYLGLYOXAL REDUCTASE-RELATED"/>
    <property type="match status" value="1"/>
</dbReference>
<dbReference type="EMBL" id="FODV01000009">
    <property type="protein sequence ID" value="SEO96427.1"/>
    <property type="molecule type" value="Genomic_DNA"/>
</dbReference>
<accession>A0A1H8TZW4</accession>
<evidence type="ECO:0000259" key="2">
    <source>
        <dbReference type="Pfam" id="PF00248"/>
    </source>
</evidence>
<dbReference type="SUPFAM" id="SSF51430">
    <property type="entry name" value="NAD(P)-linked oxidoreductase"/>
    <property type="match status" value="1"/>
</dbReference>
<dbReference type="InterPro" id="IPR050523">
    <property type="entry name" value="AKR_Detox_Biosynth"/>
</dbReference>
<dbReference type="InterPro" id="IPR036812">
    <property type="entry name" value="NAD(P)_OxRdtase_dom_sf"/>
</dbReference>
<keyword evidence="4" id="KW-1185">Reference proteome</keyword>
<dbReference type="AlphaFoldDB" id="A0A1H8TZW4"/>
<proteinExistence type="predicted"/>
<dbReference type="FunFam" id="3.20.20.100:FF:000004">
    <property type="entry name" value="Oxidoreductase, aldo/keto reductase"/>
    <property type="match status" value="1"/>
</dbReference>
<keyword evidence="1" id="KW-0560">Oxidoreductase</keyword>
<evidence type="ECO:0000256" key="1">
    <source>
        <dbReference type="ARBA" id="ARBA00023002"/>
    </source>
</evidence>
<dbReference type="OrthoDB" id="7236at2157"/>
<dbReference type="GO" id="GO:0016491">
    <property type="term" value="F:oxidoreductase activity"/>
    <property type="evidence" value="ECO:0007669"/>
    <property type="project" value="UniProtKB-KW"/>
</dbReference>
<gene>
    <name evidence="3" type="ORF">SAMN04487948_10928</name>
</gene>
<dbReference type="RefSeq" id="WP_089825679.1">
    <property type="nucleotide sequence ID" value="NZ_FODV01000009.1"/>
</dbReference>
<dbReference type="GO" id="GO:0005829">
    <property type="term" value="C:cytosol"/>
    <property type="evidence" value="ECO:0007669"/>
    <property type="project" value="UniProtKB-ARBA"/>
</dbReference>
<name>A0A1H8TZW4_9EURY</name>
<dbReference type="Pfam" id="PF00248">
    <property type="entry name" value="Aldo_ket_red"/>
    <property type="match status" value="1"/>
</dbReference>
<sequence length="343" mass="38525">MDYRRLGSTGTTVSELCFGTWRFGRETGGVLETDREQAHDLLDTFEERGGNFIDTANVYGNPNGTSEEYVGDWLAQRDREEFVLASKVYFPFDGWGEPGPNDSGLGRKHIRAQIEGTLDRLGTDYLDVYYIHRWDEETPIEETLSTLTGLVEEGKVNYLGASTMAAWQLTKALWTSDVEGLERFEVTQPLFHAAYRDDVADYLDVCADQDLAVCPYSPLAGGFLTGKYERADPDDPKQVKAPDGSRGSFDERFSNFYLSARGWEVLDAIRAVADENDATPAQVALRWLMDQEAFTCIPIVGARTTEQLDENVGAADIDLSTDQFERISEARYAEDGKRWGHRD</sequence>